<feature type="compositionally biased region" description="Basic and acidic residues" evidence="10">
    <location>
        <begin position="811"/>
        <end position="822"/>
    </location>
</feature>
<feature type="region of interest" description="Disordered" evidence="10">
    <location>
        <begin position="811"/>
        <end position="843"/>
    </location>
</feature>
<dbReference type="PROSITE" id="PS50893">
    <property type="entry name" value="ABC_TRANSPORTER_2"/>
    <property type="match status" value="1"/>
</dbReference>
<sequence>MAKSRCNFCPLNHYIAILYRRAIMYKRSVKILLSTLIGIVLFSLVGIAVQYLMIALMKPKDKPVNYNSYIQIKDDFLFTNKYNQSFSKDVINKIKTQFQKDTGVPASEQFFSTSEQMNKELYKLQTTDDYHLDVPFGLDFKEVSSLPYSVSVIFNQTTNAELEDSKEIQSNAHVLFGNVLWKIDYGENAHISISFLKMQLKFAQMMFSIIGSMLIVCGLMTIISLVITQPVSDISGEARQYMIQCNLKITPYWLAMFTIDIIVWIIISTLVWAIYCIGQVQSILDNIFTTWYLMIFTGPSFILLLYDFSFFFKDSNSAARQTFLIMVCLILLPMIIMVIVGSDSVGLNWFYSLFPHISLMQALNAILINGGSRKQPISYYWKEKVTFPFFIMQFIDIIIYGVILVIIELTRVKIQRKLAKSNFNSYTDFLQQLKAKHHNSDETLEMENEVHNSHDFAVRIENVSRLFINTAGEPIAAVNCVSLGVKEGSIFGFLGANGAGKTTLIRMITGSLPCSDGSIEIFQTPIEDIKDTTILSICPQFNSHLTFEMTPREHFTLFGRLYEMDEKECSQITEDLMSGMDLIDFVDIPIRDLSAGDVRKLAIALTFFGPSKIVLLDEPTASLDPVACRCVHEMILENKNEKTFMLCTHLLSEAEELCDKISIMIKGNVFTVGSPQYLTKKFGTEYKIDVMMKDDSEETASNCDKFFTQELPLAILSMKRPQSRIYSIPADAMTLAELFKKMQKGLESDCGITYYTCSSSSLERVFMEIVQISESENNPDLLQNLDRSIKDEKELYEEKYYNYSEDEIKVKKNENKKNRELSTEENTESVISDDDDDKNIEEP</sequence>
<keyword evidence="4 11" id="KW-0812">Transmembrane</keyword>
<comment type="similarity">
    <text evidence="2">Belongs to the ABC transporter superfamily. ABCA family.</text>
</comment>
<evidence type="ECO:0000256" key="6">
    <source>
        <dbReference type="ARBA" id="ARBA00022741"/>
    </source>
</evidence>
<comment type="subcellular location">
    <subcellularLocation>
        <location evidence="1">Membrane</location>
        <topology evidence="1">Multi-pass membrane protein</topology>
    </subcellularLocation>
</comment>
<feature type="transmembrane region" description="Helical" evidence="11">
    <location>
        <begin position="249"/>
        <end position="275"/>
    </location>
</feature>
<gene>
    <name evidence="13" type="ORF">M9Y10_006775</name>
</gene>
<dbReference type="InterPro" id="IPR003593">
    <property type="entry name" value="AAA+_ATPase"/>
</dbReference>
<protein>
    <recommendedName>
        <fullName evidence="12">ABC transporter domain-containing protein</fullName>
    </recommendedName>
</protein>
<evidence type="ECO:0000256" key="8">
    <source>
        <dbReference type="ARBA" id="ARBA00022989"/>
    </source>
</evidence>
<evidence type="ECO:0000256" key="2">
    <source>
        <dbReference type="ARBA" id="ARBA00008869"/>
    </source>
</evidence>
<reference evidence="13 14" key="1">
    <citation type="submission" date="2024-04" db="EMBL/GenBank/DDBJ databases">
        <title>Tritrichomonas musculus Genome.</title>
        <authorList>
            <person name="Alves-Ferreira E."/>
            <person name="Grigg M."/>
            <person name="Lorenzi H."/>
            <person name="Galac M."/>
        </authorList>
    </citation>
    <scope>NUCLEOTIDE SEQUENCE [LARGE SCALE GENOMIC DNA]</scope>
    <source>
        <strain evidence="13 14">EAF2021</strain>
    </source>
</reference>
<dbReference type="InterPro" id="IPR027417">
    <property type="entry name" value="P-loop_NTPase"/>
</dbReference>
<dbReference type="Pfam" id="PF12698">
    <property type="entry name" value="ABC2_membrane_3"/>
    <property type="match status" value="1"/>
</dbReference>
<dbReference type="InterPro" id="IPR026082">
    <property type="entry name" value="ABCA"/>
</dbReference>
<dbReference type="Proteomes" id="UP001470230">
    <property type="component" value="Unassembled WGS sequence"/>
</dbReference>
<evidence type="ECO:0000256" key="1">
    <source>
        <dbReference type="ARBA" id="ARBA00004141"/>
    </source>
</evidence>
<feature type="transmembrane region" description="Helical" evidence="11">
    <location>
        <begin position="323"/>
        <end position="342"/>
    </location>
</feature>
<dbReference type="SMART" id="SM00382">
    <property type="entry name" value="AAA"/>
    <property type="match status" value="1"/>
</dbReference>
<evidence type="ECO:0000256" key="11">
    <source>
        <dbReference type="SAM" id="Phobius"/>
    </source>
</evidence>
<dbReference type="InterPro" id="IPR003439">
    <property type="entry name" value="ABC_transporter-like_ATP-bd"/>
</dbReference>
<feature type="transmembrane region" description="Helical" evidence="11">
    <location>
        <begin position="287"/>
        <end position="311"/>
    </location>
</feature>
<dbReference type="Pfam" id="PF00005">
    <property type="entry name" value="ABC_tran"/>
    <property type="match status" value="1"/>
</dbReference>
<feature type="compositionally biased region" description="Acidic residues" evidence="10">
    <location>
        <begin position="823"/>
        <end position="843"/>
    </location>
</feature>
<dbReference type="InterPro" id="IPR013525">
    <property type="entry name" value="ABC2_TM"/>
</dbReference>
<feature type="transmembrane region" description="Helical" evidence="11">
    <location>
        <begin position="348"/>
        <end position="368"/>
    </location>
</feature>
<feature type="transmembrane region" description="Helical" evidence="11">
    <location>
        <begin position="205"/>
        <end position="228"/>
    </location>
</feature>
<keyword evidence="5" id="KW-0677">Repeat</keyword>
<feature type="transmembrane region" description="Helical" evidence="11">
    <location>
        <begin position="31"/>
        <end position="54"/>
    </location>
</feature>
<evidence type="ECO:0000256" key="9">
    <source>
        <dbReference type="ARBA" id="ARBA00023136"/>
    </source>
</evidence>
<keyword evidence="9 11" id="KW-0472">Membrane</keyword>
<feature type="transmembrane region" description="Helical" evidence="11">
    <location>
        <begin position="389"/>
        <end position="407"/>
    </location>
</feature>
<evidence type="ECO:0000313" key="13">
    <source>
        <dbReference type="EMBL" id="KAK8876558.1"/>
    </source>
</evidence>
<dbReference type="Gene3D" id="3.40.50.300">
    <property type="entry name" value="P-loop containing nucleotide triphosphate hydrolases"/>
    <property type="match status" value="1"/>
</dbReference>
<evidence type="ECO:0000256" key="10">
    <source>
        <dbReference type="SAM" id="MobiDB-lite"/>
    </source>
</evidence>
<dbReference type="SUPFAM" id="SSF52540">
    <property type="entry name" value="P-loop containing nucleoside triphosphate hydrolases"/>
    <property type="match status" value="1"/>
</dbReference>
<dbReference type="EMBL" id="JAPFFF010000012">
    <property type="protein sequence ID" value="KAK8876558.1"/>
    <property type="molecule type" value="Genomic_DNA"/>
</dbReference>
<keyword evidence="3" id="KW-0813">Transport</keyword>
<keyword evidence="7" id="KW-0067">ATP-binding</keyword>
<organism evidence="13 14">
    <name type="scientific">Tritrichomonas musculus</name>
    <dbReference type="NCBI Taxonomy" id="1915356"/>
    <lineage>
        <taxon>Eukaryota</taxon>
        <taxon>Metamonada</taxon>
        <taxon>Parabasalia</taxon>
        <taxon>Tritrichomonadida</taxon>
        <taxon>Tritrichomonadidae</taxon>
        <taxon>Tritrichomonas</taxon>
    </lineage>
</organism>
<dbReference type="PANTHER" id="PTHR19229">
    <property type="entry name" value="ATP-BINDING CASSETTE TRANSPORTER SUBFAMILY A ABCA"/>
    <property type="match status" value="1"/>
</dbReference>
<keyword evidence="14" id="KW-1185">Reference proteome</keyword>
<evidence type="ECO:0000256" key="5">
    <source>
        <dbReference type="ARBA" id="ARBA00022737"/>
    </source>
</evidence>
<evidence type="ECO:0000259" key="12">
    <source>
        <dbReference type="PROSITE" id="PS50893"/>
    </source>
</evidence>
<evidence type="ECO:0000313" key="14">
    <source>
        <dbReference type="Proteomes" id="UP001470230"/>
    </source>
</evidence>
<accession>A0ABR2JG30</accession>
<feature type="domain" description="ABC transporter" evidence="12">
    <location>
        <begin position="458"/>
        <end position="691"/>
    </location>
</feature>
<evidence type="ECO:0000256" key="3">
    <source>
        <dbReference type="ARBA" id="ARBA00022448"/>
    </source>
</evidence>
<dbReference type="PANTHER" id="PTHR19229:SF36">
    <property type="entry name" value="ATP-BINDING CASSETTE SUB-FAMILY A MEMBER 2"/>
    <property type="match status" value="1"/>
</dbReference>
<keyword evidence="8 11" id="KW-1133">Transmembrane helix</keyword>
<evidence type="ECO:0000256" key="4">
    <source>
        <dbReference type="ARBA" id="ARBA00022692"/>
    </source>
</evidence>
<name>A0ABR2JG30_9EUKA</name>
<comment type="caution">
    <text evidence="13">The sequence shown here is derived from an EMBL/GenBank/DDBJ whole genome shotgun (WGS) entry which is preliminary data.</text>
</comment>
<keyword evidence="6" id="KW-0547">Nucleotide-binding</keyword>
<proteinExistence type="inferred from homology"/>
<evidence type="ECO:0000256" key="7">
    <source>
        <dbReference type="ARBA" id="ARBA00022840"/>
    </source>
</evidence>